<organism evidence="3 4">
    <name type="scientific">Perilla frutescens var. hirtella</name>
    <name type="common">Perilla citriodora</name>
    <name type="synonym">Perilla setoyensis</name>
    <dbReference type="NCBI Taxonomy" id="608512"/>
    <lineage>
        <taxon>Eukaryota</taxon>
        <taxon>Viridiplantae</taxon>
        <taxon>Streptophyta</taxon>
        <taxon>Embryophyta</taxon>
        <taxon>Tracheophyta</taxon>
        <taxon>Spermatophyta</taxon>
        <taxon>Magnoliopsida</taxon>
        <taxon>eudicotyledons</taxon>
        <taxon>Gunneridae</taxon>
        <taxon>Pentapetalae</taxon>
        <taxon>asterids</taxon>
        <taxon>lamiids</taxon>
        <taxon>Lamiales</taxon>
        <taxon>Lamiaceae</taxon>
        <taxon>Nepetoideae</taxon>
        <taxon>Elsholtzieae</taxon>
        <taxon>Perilla</taxon>
    </lineage>
</organism>
<name>A0AAD4J9T8_PERFH</name>
<keyword evidence="2" id="KW-1133">Transmembrane helix</keyword>
<feature type="transmembrane region" description="Helical" evidence="2">
    <location>
        <begin position="135"/>
        <end position="153"/>
    </location>
</feature>
<comment type="caution">
    <text evidence="3">The sequence shown here is derived from an EMBL/GenBank/DDBJ whole genome shotgun (WGS) entry which is preliminary data.</text>
</comment>
<feature type="region of interest" description="Disordered" evidence="1">
    <location>
        <begin position="1"/>
        <end position="25"/>
    </location>
</feature>
<gene>
    <name evidence="3" type="ORF">C2S53_011489</name>
</gene>
<proteinExistence type="predicted"/>
<evidence type="ECO:0000313" key="4">
    <source>
        <dbReference type="Proteomes" id="UP001190926"/>
    </source>
</evidence>
<keyword evidence="2" id="KW-0812">Transmembrane</keyword>
<evidence type="ECO:0000256" key="2">
    <source>
        <dbReference type="SAM" id="Phobius"/>
    </source>
</evidence>
<feature type="compositionally biased region" description="Low complexity" evidence="1">
    <location>
        <begin position="8"/>
        <end position="21"/>
    </location>
</feature>
<dbReference type="Proteomes" id="UP001190926">
    <property type="component" value="Unassembled WGS sequence"/>
</dbReference>
<dbReference type="EMBL" id="SDAM02000108">
    <property type="protein sequence ID" value="KAH6829446.1"/>
    <property type="molecule type" value="Genomic_DNA"/>
</dbReference>
<keyword evidence="2" id="KW-0472">Membrane</keyword>
<reference evidence="3 4" key="1">
    <citation type="journal article" date="2021" name="Nat. Commun.">
        <title>Incipient diploidization of the medicinal plant Perilla within 10,000 years.</title>
        <authorList>
            <person name="Zhang Y."/>
            <person name="Shen Q."/>
            <person name="Leng L."/>
            <person name="Zhang D."/>
            <person name="Chen S."/>
            <person name="Shi Y."/>
            <person name="Ning Z."/>
            <person name="Chen S."/>
        </authorList>
    </citation>
    <scope>NUCLEOTIDE SEQUENCE [LARGE SCALE GENOMIC DNA]</scope>
    <source>
        <strain evidence="4">cv. PC099</strain>
    </source>
</reference>
<evidence type="ECO:0008006" key="5">
    <source>
        <dbReference type="Google" id="ProtNLM"/>
    </source>
</evidence>
<sequence>MVTLAGDSTAATSSSEPSTTSGNSVVCHRHGLGERHISGTDANPFRRFIRCLQRKVSGCDFFRWVDEELMPHYLASVQRLKQQKEFLESQLECKAVLTDVLYDKIKLKDEEFNRFKHEYASKQTKETVAMTSKPLIFSLVATGGVLIIALLMINQLF</sequence>
<keyword evidence="4" id="KW-1185">Reference proteome</keyword>
<protein>
    <recommendedName>
        <fullName evidence="5">Zinc finger GRF-type domain-containing protein</fullName>
    </recommendedName>
</protein>
<dbReference type="PANTHER" id="PTHR33248">
    <property type="entry name" value="ZINC ION-BINDING PROTEIN"/>
    <property type="match status" value="1"/>
</dbReference>
<accession>A0AAD4J9T8</accession>
<evidence type="ECO:0000313" key="3">
    <source>
        <dbReference type="EMBL" id="KAH6829446.1"/>
    </source>
</evidence>
<dbReference type="AlphaFoldDB" id="A0AAD4J9T8"/>
<evidence type="ECO:0000256" key="1">
    <source>
        <dbReference type="SAM" id="MobiDB-lite"/>
    </source>
</evidence>